<organism evidence="2 3">
    <name type="scientific">Euzebyella saccharophila</name>
    <dbReference type="NCBI Taxonomy" id="679664"/>
    <lineage>
        <taxon>Bacteria</taxon>
        <taxon>Pseudomonadati</taxon>
        <taxon>Bacteroidota</taxon>
        <taxon>Flavobacteriia</taxon>
        <taxon>Flavobacteriales</taxon>
        <taxon>Flavobacteriaceae</taxon>
        <taxon>Euzebyella</taxon>
    </lineage>
</organism>
<dbReference type="InterPro" id="IPR004564">
    <property type="entry name" value="OM_lipoprot_carrier_LolA-like"/>
</dbReference>
<protein>
    <submittedName>
        <fullName evidence="2">Outer membrane lipoprotein carrier protein LolA</fullName>
    </submittedName>
</protein>
<dbReference type="CDD" id="cd16325">
    <property type="entry name" value="LolA"/>
    <property type="match status" value="1"/>
</dbReference>
<dbReference type="Gene3D" id="2.50.20.10">
    <property type="entry name" value="Lipoprotein localisation LolA/LolB/LppX"/>
    <property type="match status" value="1"/>
</dbReference>
<gene>
    <name evidence="2" type="ORF">ACFOUT_05640</name>
</gene>
<dbReference type="Proteomes" id="UP001595814">
    <property type="component" value="Unassembled WGS sequence"/>
</dbReference>
<accession>A0ABV8JQD5</accession>
<sequence length="185" mass="21312">MSVTEANNLKNKVKSLAGKTQTIKSDFTQYKHIDFLANDIESKGKLTFKEPGQVKWEYTQPYTYSIIFKNQTVYINDDGNKSNLDVGGNKLFERLNNLIASSIRGDMFNANEFDMKFFKDDDNDLVHFLPKDPQLSEFIHAFHIWFSKKGNVQEVKMIEPSGDYTQIVFSNRTTNQPLSDADFSQ</sequence>
<proteinExistence type="predicted"/>
<dbReference type="Pfam" id="PF03548">
    <property type="entry name" value="LolA"/>
    <property type="match status" value="1"/>
</dbReference>
<keyword evidence="1" id="KW-0732">Signal</keyword>
<dbReference type="RefSeq" id="WP_192460960.1">
    <property type="nucleotide sequence ID" value="NZ_JACYFJ010000001.1"/>
</dbReference>
<dbReference type="EMBL" id="JBHSAW010000004">
    <property type="protein sequence ID" value="MFC4095345.1"/>
    <property type="molecule type" value="Genomic_DNA"/>
</dbReference>
<comment type="caution">
    <text evidence="2">The sequence shown here is derived from an EMBL/GenBank/DDBJ whole genome shotgun (WGS) entry which is preliminary data.</text>
</comment>
<evidence type="ECO:0000313" key="2">
    <source>
        <dbReference type="EMBL" id="MFC4095345.1"/>
    </source>
</evidence>
<name>A0ABV8JQD5_9FLAO</name>
<dbReference type="PANTHER" id="PTHR35869">
    <property type="entry name" value="OUTER-MEMBRANE LIPOPROTEIN CARRIER PROTEIN"/>
    <property type="match status" value="1"/>
</dbReference>
<evidence type="ECO:0000313" key="3">
    <source>
        <dbReference type="Proteomes" id="UP001595814"/>
    </source>
</evidence>
<evidence type="ECO:0000256" key="1">
    <source>
        <dbReference type="ARBA" id="ARBA00022729"/>
    </source>
</evidence>
<dbReference type="PANTHER" id="PTHR35869:SF1">
    <property type="entry name" value="OUTER-MEMBRANE LIPOPROTEIN CARRIER PROTEIN"/>
    <property type="match status" value="1"/>
</dbReference>
<keyword evidence="3" id="KW-1185">Reference proteome</keyword>
<dbReference type="SUPFAM" id="SSF89392">
    <property type="entry name" value="Prokaryotic lipoproteins and lipoprotein localization factors"/>
    <property type="match status" value="1"/>
</dbReference>
<reference evidence="3" key="1">
    <citation type="journal article" date="2019" name="Int. J. Syst. Evol. Microbiol.">
        <title>The Global Catalogue of Microorganisms (GCM) 10K type strain sequencing project: providing services to taxonomists for standard genome sequencing and annotation.</title>
        <authorList>
            <consortium name="The Broad Institute Genomics Platform"/>
            <consortium name="The Broad Institute Genome Sequencing Center for Infectious Disease"/>
            <person name="Wu L."/>
            <person name="Ma J."/>
        </authorList>
    </citation>
    <scope>NUCLEOTIDE SEQUENCE [LARGE SCALE GENOMIC DNA]</scope>
    <source>
        <strain evidence="3">CECT 7477</strain>
    </source>
</reference>
<keyword evidence="2" id="KW-0449">Lipoprotein</keyword>
<dbReference type="InterPro" id="IPR029046">
    <property type="entry name" value="LolA/LolB/LppX"/>
</dbReference>